<keyword evidence="1" id="KW-0732">Signal</keyword>
<comment type="caution">
    <text evidence="3">The sequence shown here is derived from an EMBL/GenBank/DDBJ whole genome shotgun (WGS) entry which is preliminary data.</text>
</comment>
<dbReference type="Proteomes" id="UP000707245">
    <property type="component" value="Unassembled WGS sequence"/>
</dbReference>
<keyword evidence="4" id="KW-1185">Reference proteome</keyword>
<dbReference type="EMBL" id="RRZA01000020">
    <property type="protein sequence ID" value="MBE0457460.1"/>
    <property type="molecule type" value="Genomic_DNA"/>
</dbReference>
<dbReference type="RefSeq" id="WP_192541402.1">
    <property type="nucleotide sequence ID" value="NZ_CASHZX010000002.1"/>
</dbReference>
<organism evidence="3 4">
    <name type="scientific">Pseudoalteromonas prydzensis</name>
    <dbReference type="NCBI Taxonomy" id="182141"/>
    <lineage>
        <taxon>Bacteria</taxon>
        <taxon>Pseudomonadati</taxon>
        <taxon>Pseudomonadota</taxon>
        <taxon>Gammaproteobacteria</taxon>
        <taxon>Alteromonadales</taxon>
        <taxon>Pseudoalteromonadaceae</taxon>
        <taxon>Pseudoalteromonas</taxon>
    </lineage>
</organism>
<accession>A0ABR9FKX1</accession>
<evidence type="ECO:0000313" key="4">
    <source>
        <dbReference type="Proteomes" id="UP000707245"/>
    </source>
</evidence>
<protein>
    <submittedName>
        <fullName evidence="3">DUF4124 domain-containing protein</fullName>
    </submittedName>
</protein>
<evidence type="ECO:0000259" key="2">
    <source>
        <dbReference type="Pfam" id="PF13511"/>
    </source>
</evidence>
<reference evidence="3 4" key="1">
    <citation type="submission" date="2020-07" db="EMBL/GenBank/DDBJ databases">
        <title>Halophilic bacteria isolated from french cheeses.</title>
        <authorList>
            <person name="Kothe C.I."/>
            <person name="Farah-Kraiem B."/>
            <person name="Renault P."/>
            <person name="Dridi B."/>
        </authorList>
    </citation>
    <scope>NUCLEOTIDE SEQUENCE [LARGE SCALE GENOMIC DNA]</scope>
    <source>
        <strain evidence="3 4">FME14</strain>
    </source>
</reference>
<proteinExistence type="predicted"/>
<dbReference type="InterPro" id="IPR025392">
    <property type="entry name" value="DUF4124"/>
</dbReference>
<feature type="chain" id="PRO_5046187193" evidence="1">
    <location>
        <begin position="24"/>
        <end position="158"/>
    </location>
</feature>
<name>A0ABR9FKX1_9GAMM</name>
<dbReference type="Pfam" id="PF13511">
    <property type="entry name" value="DUF4124"/>
    <property type="match status" value="1"/>
</dbReference>
<sequence length="158" mass="18097">MKLCALYVIFISLLLVAEPAACADKYYKCVTDKGTTFSQFPCGGQATEHKLTVSPNVTPSSGNHVKLLNSLEREQIVRNLNAEIRSVKHKLAILSRDRDRAEYMQQQRLNRLMSDDERKSLTKDIKKQIKVLNKTYAKNTKAVNKQLSELEKKLKHYD</sequence>
<evidence type="ECO:0000256" key="1">
    <source>
        <dbReference type="SAM" id="SignalP"/>
    </source>
</evidence>
<gene>
    <name evidence="3" type="ORF">EI167_08350</name>
</gene>
<feature type="signal peptide" evidence="1">
    <location>
        <begin position="1"/>
        <end position="23"/>
    </location>
</feature>
<evidence type="ECO:0000313" key="3">
    <source>
        <dbReference type="EMBL" id="MBE0457460.1"/>
    </source>
</evidence>
<feature type="domain" description="DUF4124" evidence="2">
    <location>
        <begin position="13"/>
        <end position="60"/>
    </location>
</feature>